<dbReference type="Gene3D" id="3.30.70.330">
    <property type="match status" value="4"/>
</dbReference>
<dbReference type="RefSeq" id="XP_025829274.1">
    <property type="nucleotide sequence ID" value="XM_025973489.1"/>
</dbReference>
<dbReference type="CDD" id="cd12368">
    <property type="entry name" value="RRM3_RBM45"/>
    <property type="match status" value="1"/>
</dbReference>
<evidence type="ECO:0000259" key="3">
    <source>
        <dbReference type="PROSITE" id="PS50102"/>
    </source>
</evidence>
<dbReference type="InterPro" id="IPR034207">
    <property type="entry name" value="RBM45_RRM3"/>
</dbReference>
<name>A0A1W4W9L0_AGRPL</name>
<dbReference type="PANTHER" id="PTHR48027">
    <property type="entry name" value="HETEROGENEOUS NUCLEAR RIBONUCLEOPROTEIN 87F-RELATED"/>
    <property type="match status" value="1"/>
</dbReference>
<dbReference type="RefSeq" id="XP_018320723.1">
    <property type="nucleotide sequence ID" value="XM_018465221.1"/>
</dbReference>
<dbReference type="STRING" id="224129.A0A1W4W9L0"/>
<dbReference type="InterPro" id="IPR000504">
    <property type="entry name" value="RRM_dom"/>
</dbReference>
<organism evidence="4 6">
    <name type="scientific">Agrilus planipennis</name>
    <name type="common">Emerald ash borer</name>
    <name type="synonym">Agrilus marcopoli</name>
    <dbReference type="NCBI Taxonomy" id="224129"/>
    <lineage>
        <taxon>Eukaryota</taxon>
        <taxon>Metazoa</taxon>
        <taxon>Ecdysozoa</taxon>
        <taxon>Arthropoda</taxon>
        <taxon>Hexapoda</taxon>
        <taxon>Insecta</taxon>
        <taxon>Pterygota</taxon>
        <taxon>Neoptera</taxon>
        <taxon>Endopterygota</taxon>
        <taxon>Coleoptera</taxon>
        <taxon>Polyphaga</taxon>
        <taxon>Elateriformia</taxon>
        <taxon>Buprestoidea</taxon>
        <taxon>Buprestidae</taxon>
        <taxon>Agrilinae</taxon>
        <taxon>Agrilus</taxon>
    </lineage>
</organism>
<dbReference type="Proteomes" id="UP000192223">
    <property type="component" value="Unplaced"/>
</dbReference>
<keyword evidence="4" id="KW-1185">Reference proteome</keyword>
<evidence type="ECO:0000313" key="9">
    <source>
        <dbReference type="RefSeq" id="XP_025829274.1"/>
    </source>
</evidence>
<dbReference type="SUPFAM" id="SSF54928">
    <property type="entry name" value="RNA-binding domain, RBD"/>
    <property type="match status" value="3"/>
</dbReference>
<dbReference type="SMART" id="SM00360">
    <property type="entry name" value="RRM"/>
    <property type="match status" value="4"/>
</dbReference>
<keyword evidence="1 2" id="KW-0694">RNA-binding</keyword>
<dbReference type="CDD" id="cd12369">
    <property type="entry name" value="RRM4_RBM45"/>
    <property type="match status" value="1"/>
</dbReference>
<evidence type="ECO:0000256" key="1">
    <source>
        <dbReference type="ARBA" id="ARBA00022884"/>
    </source>
</evidence>
<reference evidence="5 6" key="1">
    <citation type="submission" date="2025-04" db="UniProtKB">
        <authorList>
            <consortium name="RefSeq"/>
        </authorList>
    </citation>
    <scope>IDENTIFICATION</scope>
    <source>
        <tissue evidence="5 6">Entire body</tissue>
    </source>
</reference>
<accession>A0A1W4W9L0</accession>
<dbReference type="OrthoDB" id="78437at2759"/>
<dbReference type="InterPro" id="IPR035979">
    <property type="entry name" value="RBD_domain_sf"/>
</dbReference>
<feature type="domain" description="RRM" evidence="3">
    <location>
        <begin position="123"/>
        <end position="191"/>
    </location>
</feature>
<protein>
    <submittedName>
        <fullName evidence="5 6">RNA-binding protein 45</fullName>
    </submittedName>
</protein>
<dbReference type="RefSeq" id="XP_018320724.1">
    <property type="nucleotide sequence ID" value="XM_018465222.1"/>
</dbReference>
<feature type="domain" description="RRM" evidence="3">
    <location>
        <begin position="22"/>
        <end position="101"/>
    </location>
</feature>
<dbReference type="AlphaFoldDB" id="A0A1W4W9L0"/>
<dbReference type="GO" id="GO:0003723">
    <property type="term" value="F:RNA binding"/>
    <property type="evidence" value="ECO:0007669"/>
    <property type="project" value="UniProtKB-UniRule"/>
</dbReference>
<dbReference type="InterPro" id="IPR052462">
    <property type="entry name" value="SLIRP/GR-RBP-like"/>
</dbReference>
<evidence type="ECO:0000313" key="5">
    <source>
        <dbReference type="RefSeq" id="XP_018320723.1"/>
    </source>
</evidence>
<dbReference type="InterPro" id="IPR012677">
    <property type="entry name" value="Nucleotide-bd_a/b_plait_sf"/>
</dbReference>
<sequence length="474" mass="54292">MTDRYDRKHSFSEKSDDDPPNSRLFIICSKQVTEEDLQNEFAKFGKIDEIWIVRDRQTGESKGVAYIKYTKTSEAAFALENMNGKMIANCSRRLKVMIAASRDQGSRRDENEEEKLQRLFVLVPKNMTDDELYQTFKDYGEIEYANIIRDRETKESKGFAYVKFFKFTSAAKAFEECDRKFKPVFAEPRKPKQEMPDKCYSSKLDSYSSNTPSIYSKTSITLPEVNTNEYFTKLQVVTDPYVNQDQLWRLFDIVPGMEFCELRQDNRSRPSRCFATVVYNSHQSAAYAKEKLHGFEYPPGSRLIVKPEIEQRSFFDQPKEIPNPLANKGILELAETIAKATTLLQAAKGIPGISDLLPESSKLSNTVCNVSLPDPQPLADIDAECITRCFIVCSPNPPPMSIMKDIFSRFGNLIDVYMLNNRNCGYAKYATKESAESAIKTLHGAEVCGIRLKVMQAEEPKNERKRMKLEINPY</sequence>
<dbReference type="FunFam" id="3.30.70.330:FF:000600">
    <property type="entry name" value="Uncharacterized protein, isoform A"/>
    <property type="match status" value="1"/>
</dbReference>
<dbReference type="KEGG" id="apln:108733877"/>
<gene>
    <name evidence="5 6 7 8 9" type="primary">LOC108733877</name>
</gene>
<dbReference type="CDD" id="cd12366">
    <property type="entry name" value="RRM1_RBM45"/>
    <property type="match status" value="1"/>
</dbReference>
<evidence type="ECO:0000256" key="2">
    <source>
        <dbReference type="PROSITE-ProRule" id="PRU00176"/>
    </source>
</evidence>
<dbReference type="InterPro" id="IPR034208">
    <property type="entry name" value="RBM45_RRM4"/>
</dbReference>
<dbReference type="PROSITE" id="PS50102">
    <property type="entry name" value="RRM"/>
    <property type="match status" value="3"/>
</dbReference>
<dbReference type="RefSeq" id="XP_018320726.1">
    <property type="nucleotide sequence ID" value="XM_018465224.1"/>
</dbReference>
<evidence type="ECO:0000313" key="7">
    <source>
        <dbReference type="RefSeq" id="XP_018320725.1"/>
    </source>
</evidence>
<proteinExistence type="predicted"/>
<feature type="domain" description="RRM" evidence="3">
    <location>
        <begin position="403"/>
        <end position="459"/>
    </location>
</feature>
<dbReference type="RefSeq" id="XP_018320725.1">
    <property type="nucleotide sequence ID" value="XM_018465223.1"/>
</dbReference>
<dbReference type="Pfam" id="PF00076">
    <property type="entry name" value="RRM_1"/>
    <property type="match status" value="4"/>
</dbReference>
<dbReference type="GeneID" id="108733877"/>
<evidence type="ECO:0000313" key="8">
    <source>
        <dbReference type="RefSeq" id="XP_018320726.1"/>
    </source>
</evidence>
<evidence type="ECO:0000313" key="4">
    <source>
        <dbReference type="Proteomes" id="UP000192223"/>
    </source>
</evidence>
<evidence type="ECO:0000313" key="6">
    <source>
        <dbReference type="RefSeq" id="XP_018320724.1"/>
    </source>
</evidence>
<dbReference type="InterPro" id="IPR034203">
    <property type="entry name" value="RBM45_RRM1"/>
</dbReference>